<dbReference type="EMBL" id="MU826843">
    <property type="protein sequence ID" value="KAJ7371666.1"/>
    <property type="molecule type" value="Genomic_DNA"/>
</dbReference>
<gene>
    <name evidence="2" type="ORF">OS493_023689</name>
</gene>
<dbReference type="PANTHER" id="PTHR31475">
    <property type="entry name" value="UPF0462 PROTEIN"/>
    <property type="match status" value="1"/>
</dbReference>
<keyword evidence="3" id="KW-1185">Reference proteome</keyword>
<comment type="caution">
    <text evidence="2">The sequence shown here is derived from an EMBL/GenBank/DDBJ whole genome shotgun (WGS) entry which is preliminary data.</text>
</comment>
<name>A0A9X0CQH1_9CNID</name>
<dbReference type="PANTHER" id="PTHR31475:SF5">
    <property type="entry name" value="UPF0462 PROTEIN C4ORF33 HOMOLOG"/>
    <property type="match status" value="1"/>
</dbReference>
<evidence type="ECO:0000313" key="3">
    <source>
        <dbReference type="Proteomes" id="UP001163046"/>
    </source>
</evidence>
<evidence type="ECO:0000313" key="2">
    <source>
        <dbReference type="EMBL" id="KAJ7371666.1"/>
    </source>
</evidence>
<evidence type="ECO:0000256" key="1">
    <source>
        <dbReference type="ARBA" id="ARBA00038085"/>
    </source>
</evidence>
<dbReference type="Proteomes" id="UP001163046">
    <property type="component" value="Unassembled WGS sequence"/>
</dbReference>
<protein>
    <submittedName>
        <fullName evidence="2">Uncharacterized protein</fullName>
    </submittedName>
</protein>
<dbReference type="AlphaFoldDB" id="A0A9X0CQH1"/>
<comment type="similarity">
    <text evidence="1">Belongs to the UPF0462 family.</text>
</comment>
<sequence length="110" mass="12219">MVNEHRFAIKTEWNGAQINHAPITFQISAQDSRVVRISVSGPFFDDPGPPPCAVGSACDGLWITRARTASASHVKWSQKAILSKYDFTSRTFSKVLKRCVLITRGKNTKL</sequence>
<proteinExistence type="inferred from homology"/>
<accession>A0A9X0CQH1</accession>
<organism evidence="2 3">
    <name type="scientific">Desmophyllum pertusum</name>
    <dbReference type="NCBI Taxonomy" id="174260"/>
    <lineage>
        <taxon>Eukaryota</taxon>
        <taxon>Metazoa</taxon>
        <taxon>Cnidaria</taxon>
        <taxon>Anthozoa</taxon>
        <taxon>Hexacorallia</taxon>
        <taxon>Scleractinia</taxon>
        <taxon>Caryophylliina</taxon>
        <taxon>Caryophylliidae</taxon>
        <taxon>Desmophyllum</taxon>
    </lineage>
</organism>
<reference evidence="2" key="1">
    <citation type="submission" date="2023-01" db="EMBL/GenBank/DDBJ databases">
        <title>Genome assembly of the deep-sea coral Lophelia pertusa.</title>
        <authorList>
            <person name="Herrera S."/>
            <person name="Cordes E."/>
        </authorList>
    </citation>
    <scope>NUCLEOTIDE SEQUENCE</scope>
    <source>
        <strain evidence="2">USNM1676648</strain>
        <tissue evidence="2">Polyp</tissue>
    </source>
</reference>